<dbReference type="RefSeq" id="WP_048847350.1">
    <property type="nucleotide sequence ID" value="NZ_BALE01000009.1"/>
</dbReference>
<proteinExistence type="predicted"/>
<keyword evidence="4" id="KW-1185">Reference proteome</keyword>
<feature type="region of interest" description="Disordered" evidence="2">
    <location>
        <begin position="212"/>
        <end position="262"/>
    </location>
</feature>
<dbReference type="Proteomes" id="UP000032679">
    <property type="component" value="Unassembled WGS sequence"/>
</dbReference>
<dbReference type="EMBL" id="BALE01000009">
    <property type="protein sequence ID" value="GAN53249.1"/>
    <property type="molecule type" value="Genomic_DNA"/>
</dbReference>
<dbReference type="InterPro" id="IPR007443">
    <property type="entry name" value="LpoA"/>
</dbReference>
<dbReference type="GO" id="GO:0006865">
    <property type="term" value="P:amino acid transport"/>
    <property type="evidence" value="ECO:0007669"/>
    <property type="project" value="UniProtKB-KW"/>
</dbReference>
<feature type="compositionally biased region" description="Pro residues" evidence="2">
    <location>
        <begin position="244"/>
        <end position="262"/>
    </location>
</feature>
<evidence type="ECO:0000313" key="3">
    <source>
        <dbReference type="EMBL" id="GAN53249.1"/>
    </source>
</evidence>
<feature type="compositionally biased region" description="Low complexity" evidence="2">
    <location>
        <begin position="215"/>
        <end position="243"/>
    </location>
</feature>
<evidence type="ECO:0000256" key="2">
    <source>
        <dbReference type="SAM" id="MobiDB-lite"/>
    </source>
</evidence>
<accession>A0A0D6MHZ6</accession>
<dbReference type="Pfam" id="PF04348">
    <property type="entry name" value="LppC"/>
    <property type="match status" value="1"/>
</dbReference>
<gene>
    <name evidence="3" type="ORF">Tasa_009_044</name>
</gene>
<evidence type="ECO:0000313" key="4">
    <source>
        <dbReference type="Proteomes" id="UP000032679"/>
    </source>
</evidence>
<dbReference type="AlphaFoldDB" id="A0A0D6MHZ6"/>
<dbReference type="PANTHER" id="PTHR30483">
    <property type="entry name" value="LEUCINE-SPECIFIC-BINDING PROTEIN"/>
    <property type="match status" value="1"/>
</dbReference>
<name>A0A0D6MHZ6_9PROT</name>
<organism evidence="3 4">
    <name type="scientific">Tanticharoenia sakaeratensis NBRC 103193</name>
    <dbReference type="NCBI Taxonomy" id="1231623"/>
    <lineage>
        <taxon>Bacteria</taxon>
        <taxon>Pseudomonadati</taxon>
        <taxon>Pseudomonadota</taxon>
        <taxon>Alphaproteobacteria</taxon>
        <taxon>Acetobacterales</taxon>
        <taxon>Acetobacteraceae</taxon>
        <taxon>Tanticharoenia</taxon>
    </lineage>
</organism>
<evidence type="ECO:0000256" key="1">
    <source>
        <dbReference type="ARBA" id="ARBA00022970"/>
    </source>
</evidence>
<comment type="caution">
    <text evidence="3">The sequence shown here is derived from an EMBL/GenBank/DDBJ whole genome shotgun (WGS) entry which is preliminary data.</text>
</comment>
<dbReference type="OrthoDB" id="7210494at2"/>
<dbReference type="InterPro" id="IPR051010">
    <property type="entry name" value="BCAA_transport"/>
</dbReference>
<dbReference type="CDD" id="cd06339">
    <property type="entry name" value="PBP1_YraM_LppC_lipoprotein-like"/>
    <property type="match status" value="1"/>
</dbReference>
<keyword evidence="1" id="KW-0813">Transport</keyword>
<sequence>MLALGLAACAGGGSENTPAGGVGGLPPAPATPQAASVGALLPLSGPMAGLGHEMLDAMHLALPSGPSMPEIDAHDTAAPGGADTAAREAIGHGDKLLLGPLTASDTAKVAPLAIAANTPVLAFTSDTNRAQAGVWTLGLTPEQQVRRMVSAAKAAGRQHFAAFLPDNALGHAMGQALVQACADEALAPPNVVYHGPTADAIRGSLRTLSAFDSRQASTAPAQPPASQSPVDPAVDPTSAGQPAAPSPAPVTPPANQPAAPLAPPPFDALLLADTGLQLGETISALQADQVSGDKVQIMGPALWDAFATKLSALSGAWYAAPDPAARQGFLRSFRLHYKITPTPVAYLAFDAAAIAGIMAHAGYDPARLTQSQGFSGTDGVFALSPDGHVARSLAIFAIQKGGGSQIAIPAPASAHS</sequence>
<dbReference type="InterPro" id="IPR028082">
    <property type="entry name" value="Peripla_BP_I"/>
</dbReference>
<dbReference type="Gene3D" id="3.40.50.2300">
    <property type="match status" value="2"/>
</dbReference>
<dbReference type="STRING" id="1231623.Tasa_009_044"/>
<dbReference type="SUPFAM" id="SSF53822">
    <property type="entry name" value="Periplasmic binding protein-like I"/>
    <property type="match status" value="1"/>
</dbReference>
<keyword evidence="1" id="KW-0029">Amino-acid transport</keyword>
<protein>
    <submittedName>
        <fullName evidence="3">Uncharacterized protein</fullName>
    </submittedName>
</protein>
<dbReference type="PANTHER" id="PTHR30483:SF6">
    <property type="entry name" value="PERIPLASMIC BINDING PROTEIN OF ABC TRANSPORTER FOR NATURAL AMINO ACIDS"/>
    <property type="match status" value="1"/>
</dbReference>
<reference evidence="3 4" key="1">
    <citation type="submission" date="2012-10" db="EMBL/GenBank/DDBJ databases">
        <title>Genome sequencing of Tanticharoenia sakaeratensis NBRC 103193.</title>
        <authorList>
            <person name="Azuma Y."/>
            <person name="Hadano H."/>
            <person name="Hirakawa H."/>
            <person name="Matsushita K."/>
        </authorList>
    </citation>
    <scope>NUCLEOTIDE SEQUENCE [LARGE SCALE GENOMIC DNA]</scope>
    <source>
        <strain evidence="3 4">NBRC 103193</strain>
    </source>
</reference>